<evidence type="ECO:0000313" key="3">
    <source>
        <dbReference type="EMBL" id="CAK9020326.1"/>
    </source>
</evidence>
<feature type="region of interest" description="Disordered" evidence="1">
    <location>
        <begin position="22"/>
        <end position="42"/>
    </location>
</feature>
<keyword evidence="2" id="KW-0812">Transmembrane</keyword>
<proteinExistence type="predicted"/>
<name>A0ABP0K0N4_9DINO</name>
<dbReference type="EMBL" id="CAXAMM010009429">
    <property type="protein sequence ID" value="CAK9020326.1"/>
    <property type="molecule type" value="Genomic_DNA"/>
</dbReference>
<keyword evidence="2" id="KW-1133">Transmembrane helix</keyword>
<reference evidence="3 4" key="1">
    <citation type="submission" date="2024-02" db="EMBL/GenBank/DDBJ databases">
        <authorList>
            <person name="Chen Y."/>
            <person name="Shah S."/>
            <person name="Dougan E. K."/>
            <person name="Thang M."/>
            <person name="Chan C."/>
        </authorList>
    </citation>
    <scope>NUCLEOTIDE SEQUENCE [LARGE SCALE GENOMIC DNA]</scope>
</reference>
<organism evidence="3 4">
    <name type="scientific">Durusdinium trenchii</name>
    <dbReference type="NCBI Taxonomy" id="1381693"/>
    <lineage>
        <taxon>Eukaryota</taxon>
        <taxon>Sar</taxon>
        <taxon>Alveolata</taxon>
        <taxon>Dinophyceae</taxon>
        <taxon>Suessiales</taxon>
        <taxon>Symbiodiniaceae</taxon>
        <taxon>Durusdinium</taxon>
    </lineage>
</organism>
<accession>A0ABP0K0N4</accession>
<sequence length="373" mass="43802">ADGDANDDEFQRRLHKRVLKHLRKQHQAQEEARRERKNKKKKRSKIKIIWDVNWKRVRKFGTKTIGFFVPPAVYLPVMFLLRLVFYWPLVLSMRVAQFTRAVFAKTWPMMLDLLRHGVRFPRTLALSTLQVSEAFAYATLRYLGRQRRRIQGFVRMLRDVGFLLRERTRQALDRSSRKGKRRFRKVLKRVAFYFVGLFDSTYTGVRRLIYLLVLPVRVAFHGLRSMAWAGRITFSSFTTIPERVGAFIVNSPFIFGRSGKRLVKFIKNNRKDIVDVIIALVFLTILSMMISGVFFPLVVRFTRALLGLLRNIQATLSRLRIPRLRIPRLNTQKLRQMLPSLPVSLPSVPLPDLRLLLGLRERTFLEKVARALT</sequence>
<keyword evidence="2" id="KW-0472">Membrane</keyword>
<feature type="transmembrane region" description="Helical" evidence="2">
    <location>
        <begin position="232"/>
        <end position="255"/>
    </location>
</feature>
<protein>
    <submittedName>
        <fullName evidence="3">Uncharacterized protein</fullName>
    </submittedName>
</protein>
<keyword evidence="4" id="KW-1185">Reference proteome</keyword>
<comment type="caution">
    <text evidence="3">The sequence shown here is derived from an EMBL/GenBank/DDBJ whole genome shotgun (WGS) entry which is preliminary data.</text>
</comment>
<dbReference type="Proteomes" id="UP001642464">
    <property type="component" value="Unassembled WGS sequence"/>
</dbReference>
<evidence type="ECO:0000256" key="1">
    <source>
        <dbReference type="SAM" id="MobiDB-lite"/>
    </source>
</evidence>
<feature type="transmembrane region" description="Helical" evidence="2">
    <location>
        <begin position="65"/>
        <end position="87"/>
    </location>
</feature>
<feature type="transmembrane region" description="Helical" evidence="2">
    <location>
        <begin position="276"/>
        <end position="299"/>
    </location>
</feature>
<evidence type="ECO:0000313" key="4">
    <source>
        <dbReference type="Proteomes" id="UP001642464"/>
    </source>
</evidence>
<feature type="transmembrane region" description="Helical" evidence="2">
    <location>
        <begin position="190"/>
        <end position="212"/>
    </location>
</feature>
<feature type="non-terminal residue" evidence="3">
    <location>
        <position position="1"/>
    </location>
</feature>
<gene>
    <name evidence="3" type="ORF">SCF082_LOCUS14867</name>
</gene>
<evidence type="ECO:0000256" key="2">
    <source>
        <dbReference type="SAM" id="Phobius"/>
    </source>
</evidence>